<protein>
    <submittedName>
        <fullName evidence="2">Dabb family protein</fullName>
    </submittedName>
</protein>
<reference evidence="3" key="1">
    <citation type="submission" date="2023-07" db="EMBL/GenBank/DDBJ databases">
        <title>30 novel species of actinomycetes from the DSMZ collection.</title>
        <authorList>
            <person name="Nouioui I."/>
        </authorList>
    </citation>
    <scope>NUCLEOTIDE SEQUENCE [LARGE SCALE GENOMIC DNA]</scope>
    <source>
        <strain evidence="3">DSM 44399</strain>
    </source>
</reference>
<evidence type="ECO:0000313" key="2">
    <source>
        <dbReference type="EMBL" id="MDT0260431.1"/>
    </source>
</evidence>
<name>A0ABU2J609_9ACTN</name>
<proteinExistence type="predicted"/>
<dbReference type="Proteomes" id="UP001183176">
    <property type="component" value="Unassembled WGS sequence"/>
</dbReference>
<dbReference type="InterPro" id="IPR011008">
    <property type="entry name" value="Dimeric_a/b-barrel"/>
</dbReference>
<dbReference type="Pfam" id="PF07876">
    <property type="entry name" value="Dabb"/>
    <property type="match status" value="1"/>
</dbReference>
<dbReference type="SMART" id="SM00886">
    <property type="entry name" value="Dabb"/>
    <property type="match status" value="1"/>
</dbReference>
<evidence type="ECO:0000259" key="1">
    <source>
        <dbReference type="PROSITE" id="PS51502"/>
    </source>
</evidence>
<dbReference type="SUPFAM" id="SSF54909">
    <property type="entry name" value="Dimeric alpha+beta barrel"/>
    <property type="match status" value="1"/>
</dbReference>
<keyword evidence="3" id="KW-1185">Reference proteome</keyword>
<dbReference type="EMBL" id="JAVREH010000003">
    <property type="protein sequence ID" value="MDT0260431.1"/>
    <property type="molecule type" value="Genomic_DNA"/>
</dbReference>
<dbReference type="InterPro" id="IPR013097">
    <property type="entry name" value="Dabb"/>
</dbReference>
<dbReference type="PROSITE" id="PS51502">
    <property type="entry name" value="S_R_A_B_BARREL"/>
    <property type="match status" value="1"/>
</dbReference>
<accession>A0ABU2J609</accession>
<feature type="domain" description="Stress-response A/B barrel" evidence="1">
    <location>
        <begin position="1"/>
        <end position="90"/>
    </location>
</feature>
<dbReference type="Gene3D" id="3.30.70.100">
    <property type="match status" value="1"/>
</dbReference>
<organism evidence="2 3">
    <name type="scientific">Jatrophihabitans lederbergiae</name>
    <dbReference type="NCBI Taxonomy" id="3075547"/>
    <lineage>
        <taxon>Bacteria</taxon>
        <taxon>Bacillati</taxon>
        <taxon>Actinomycetota</taxon>
        <taxon>Actinomycetes</taxon>
        <taxon>Jatrophihabitantales</taxon>
        <taxon>Jatrophihabitantaceae</taxon>
        <taxon>Jatrophihabitans</taxon>
    </lineage>
</organism>
<evidence type="ECO:0000313" key="3">
    <source>
        <dbReference type="Proteomes" id="UP001183176"/>
    </source>
</evidence>
<comment type="caution">
    <text evidence="2">The sequence shown here is derived from an EMBL/GenBank/DDBJ whole genome shotgun (WGS) entry which is preliminary data.</text>
</comment>
<gene>
    <name evidence="2" type="ORF">RM423_03385</name>
</gene>
<sequence>MSFSLLPGRSWSDPEVLRAERITEEHWRHIPEILSWKVGRNSTPRAAARDFALIGEFADRVALERYLIHPDHQRGAEAWAALSTWVTVDLDGAADLVLDNRKDA</sequence>
<dbReference type="RefSeq" id="WP_311421728.1">
    <property type="nucleotide sequence ID" value="NZ_JAVREH010000003.1"/>
</dbReference>